<gene>
    <name evidence="3" type="ORF">QBC40DRAFT_284400</name>
</gene>
<dbReference type="EMBL" id="MU863952">
    <property type="protein sequence ID" value="KAK4198028.1"/>
    <property type="molecule type" value="Genomic_DNA"/>
</dbReference>
<sequence>MARTTQIRRARRKAKNAPKIYNPHAATMSEKPRQYRYPGVNIDLRHLNQEEGRLGFDYYRLGSFEGLDDYQTPLLYVREVAMTLLMDRLTDKPNWHEKVFNEEIVAKWRQEALTAPEDEIWNSIVRDEILRSAEEERQTIAELPPDELADFDFSSFSRPRKPERSRIISEKAFDYCIAELRCKAADFKNTGLIFTLNSNENTAIKSDSVVTDELHQSLRVAFDKLVAEQGSNPDWHPRSQDMVQDLVHPSMHPFVYGKSLFLQDEVVGVEDAIEQWAGKGQVVEKPLTRPLPPRDPWGADHWVEDFWSEKYQWLPANLAFQEDGTVKFTSYVNNLHPKKHSEIYRTIERLIDTAIPAWERVLTGRAVIAGDESEDEDTATEQKRFELPPEVYDQEDTHVYEPVQPDLIKEWEEKNGKPVPVDDYEWDEVDELTALSDWHSDPEEYEGLTLEQLKEKLKLNLKWKYLRDVILPDPTEFQPVKYVVGDKLGERFKYTGLQVIVKMATIELTPEKPDFPVGSWHIEGMMNEHIVATALYYVDSENVTPSSLEFRMETHGNQDELQELVGQDCYGPYEAMYGCRFGHGSETLQKLGSVETRQGRLLAFPNVFHHRVSPFSLQDRTKPGHRRFIALWLVDPHQRIVSTANVPPQQLGWWAEAVFGGKDRVAKGDMPSEVFQLLLEQGLADTISPPKDVLDKMSNRLPTEIMEMVRKERVIPEGLMTDEEAKEHRLKLMEERSRQHEKAETEWNRGGYNFCEH</sequence>
<dbReference type="Pfam" id="PF21666">
    <property type="entry name" value="DUF4246_N"/>
    <property type="match status" value="1"/>
</dbReference>
<dbReference type="InterPro" id="IPR025340">
    <property type="entry name" value="DUF4246"/>
</dbReference>
<evidence type="ECO:0000313" key="3">
    <source>
        <dbReference type="EMBL" id="KAK4198028.1"/>
    </source>
</evidence>
<dbReference type="Pfam" id="PF14033">
    <property type="entry name" value="DUF4246"/>
    <property type="match status" value="1"/>
</dbReference>
<reference evidence="3" key="2">
    <citation type="submission" date="2023-05" db="EMBL/GenBank/DDBJ databases">
        <authorList>
            <consortium name="Lawrence Berkeley National Laboratory"/>
            <person name="Steindorff A."/>
            <person name="Hensen N."/>
            <person name="Bonometti L."/>
            <person name="Westerberg I."/>
            <person name="Brannstrom I.O."/>
            <person name="Guillou S."/>
            <person name="Cros-Aarteil S."/>
            <person name="Calhoun S."/>
            <person name="Haridas S."/>
            <person name="Kuo A."/>
            <person name="Mondo S."/>
            <person name="Pangilinan J."/>
            <person name="Riley R."/>
            <person name="Labutti K."/>
            <person name="Andreopoulos B."/>
            <person name="Lipzen A."/>
            <person name="Chen C."/>
            <person name="Yanf M."/>
            <person name="Daum C."/>
            <person name="Ng V."/>
            <person name="Clum A."/>
            <person name="Ohm R."/>
            <person name="Martin F."/>
            <person name="Silar P."/>
            <person name="Natvig D."/>
            <person name="Lalanne C."/>
            <person name="Gautier V."/>
            <person name="Ament-Velasquez S.L."/>
            <person name="Kruys A."/>
            <person name="Hutchinson M.I."/>
            <person name="Powell A.J."/>
            <person name="Barry K."/>
            <person name="Miller A.N."/>
            <person name="Grigoriev I.V."/>
            <person name="Debuchy R."/>
            <person name="Gladieux P."/>
            <person name="Thoren M.H."/>
            <person name="Johannesson H."/>
        </authorList>
    </citation>
    <scope>NUCLEOTIDE SEQUENCE</scope>
    <source>
        <strain evidence="3">CBS 315.58</strain>
    </source>
</reference>
<feature type="domain" description="DUF4246" evidence="1">
    <location>
        <begin position="170"/>
        <end position="656"/>
    </location>
</feature>
<dbReference type="Proteomes" id="UP001303160">
    <property type="component" value="Unassembled WGS sequence"/>
</dbReference>
<evidence type="ECO:0000259" key="1">
    <source>
        <dbReference type="Pfam" id="PF14033"/>
    </source>
</evidence>
<protein>
    <submittedName>
        <fullName evidence="3">Uncharacterized protein</fullName>
    </submittedName>
</protein>
<dbReference type="PANTHER" id="PTHR33119:SF1">
    <property type="entry name" value="FE2OG DIOXYGENASE DOMAIN-CONTAINING PROTEIN"/>
    <property type="match status" value="1"/>
</dbReference>
<feature type="domain" description="DUF4246" evidence="2">
    <location>
        <begin position="37"/>
        <end position="111"/>
    </location>
</feature>
<dbReference type="PANTHER" id="PTHR33119">
    <property type="entry name" value="IFI3P"/>
    <property type="match status" value="1"/>
</dbReference>
<dbReference type="InterPro" id="IPR049192">
    <property type="entry name" value="DUF4246_C"/>
</dbReference>
<name>A0AAN6XDB3_9PEZI</name>
<comment type="caution">
    <text evidence="3">The sequence shown here is derived from an EMBL/GenBank/DDBJ whole genome shotgun (WGS) entry which is preliminary data.</text>
</comment>
<keyword evidence="4" id="KW-1185">Reference proteome</keyword>
<organism evidence="3 4">
    <name type="scientific">Triangularia verruculosa</name>
    <dbReference type="NCBI Taxonomy" id="2587418"/>
    <lineage>
        <taxon>Eukaryota</taxon>
        <taxon>Fungi</taxon>
        <taxon>Dikarya</taxon>
        <taxon>Ascomycota</taxon>
        <taxon>Pezizomycotina</taxon>
        <taxon>Sordariomycetes</taxon>
        <taxon>Sordariomycetidae</taxon>
        <taxon>Sordariales</taxon>
        <taxon>Podosporaceae</taxon>
        <taxon>Triangularia</taxon>
    </lineage>
</organism>
<dbReference type="AlphaFoldDB" id="A0AAN6XDB3"/>
<dbReference type="InterPro" id="IPR049207">
    <property type="entry name" value="DUF4246_N"/>
</dbReference>
<reference evidence="3" key="1">
    <citation type="journal article" date="2023" name="Mol. Phylogenet. Evol.">
        <title>Genome-scale phylogeny and comparative genomics of the fungal order Sordariales.</title>
        <authorList>
            <person name="Hensen N."/>
            <person name="Bonometti L."/>
            <person name="Westerberg I."/>
            <person name="Brannstrom I.O."/>
            <person name="Guillou S."/>
            <person name="Cros-Aarteil S."/>
            <person name="Calhoun S."/>
            <person name="Haridas S."/>
            <person name="Kuo A."/>
            <person name="Mondo S."/>
            <person name="Pangilinan J."/>
            <person name="Riley R."/>
            <person name="LaButti K."/>
            <person name="Andreopoulos B."/>
            <person name="Lipzen A."/>
            <person name="Chen C."/>
            <person name="Yan M."/>
            <person name="Daum C."/>
            <person name="Ng V."/>
            <person name="Clum A."/>
            <person name="Steindorff A."/>
            <person name="Ohm R.A."/>
            <person name="Martin F."/>
            <person name="Silar P."/>
            <person name="Natvig D.O."/>
            <person name="Lalanne C."/>
            <person name="Gautier V."/>
            <person name="Ament-Velasquez S.L."/>
            <person name="Kruys A."/>
            <person name="Hutchinson M.I."/>
            <person name="Powell A.J."/>
            <person name="Barry K."/>
            <person name="Miller A.N."/>
            <person name="Grigoriev I.V."/>
            <person name="Debuchy R."/>
            <person name="Gladieux P."/>
            <person name="Hiltunen Thoren M."/>
            <person name="Johannesson H."/>
        </authorList>
    </citation>
    <scope>NUCLEOTIDE SEQUENCE</scope>
    <source>
        <strain evidence="3">CBS 315.58</strain>
    </source>
</reference>
<proteinExistence type="predicted"/>
<evidence type="ECO:0000259" key="2">
    <source>
        <dbReference type="Pfam" id="PF21666"/>
    </source>
</evidence>
<accession>A0AAN6XDB3</accession>
<evidence type="ECO:0000313" key="4">
    <source>
        <dbReference type="Proteomes" id="UP001303160"/>
    </source>
</evidence>